<dbReference type="Pfam" id="PF02719">
    <property type="entry name" value="Polysacc_synt_2"/>
    <property type="match status" value="1"/>
</dbReference>
<comment type="caution">
    <text evidence="4">The sequence shown here is derived from an EMBL/GenBank/DDBJ whole genome shotgun (WGS) entry which is preliminary data.</text>
</comment>
<dbReference type="InterPro" id="IPR051203">
    <property type="entry name" value="Polysaccharide_Synthase-Rel"/>
</dbReference>
<keyword evidence="2" id="KW-1133">Transmembrane helix</keyword>
<feature type="transmembrane region" description="Helical" evidence="2">
    <location>
        <begin position="40"/>
        <end position="63"/>
    </location>
</feature>
<dbReference type="EMBL" id="JBHSZV010000026">
    <property type="protein sequence ID" value="MFC7062326.1"/>
    <property type="molecule type" value="Genomic_DNA"/>
</dbReference>
<accession>A0ABW2EN21</accession>
<keyword evidence="2" id="KW-0472">Membrane</keyword>
<dbReference type="InterPro" id="IPR036291">
    <property type="entry name" value="NAD(P)-bd_dom_sf"/>
</dbReference>
<feature type="domain" description="Polysaccharide biosynthesis protein CapD-like" evidence="3">
    <location>
        <begin position="292"/>
        <end position="573"/>
    </location>
</feature>
<keyword evidence="5" id="KW-1185">Reference proteome</keyword>
<dbReference type="PANTHER" id="PTHR43318:SF1">
    <property type="entry name" value="POLYSACCHARIDE BIOSYNTHESIS PROTEIN EPSC-RELATED"/>
    <property type="match status" value="1"/>
</dbReference>
<evidence type="ECO:0000256" key="2">
    <source>
        <dbReference type="SAM" id="Phobius"/>
    </source>
</evidence>
<keyword evidence="2" id="KW-0812">Transmembrane</keyword>
<feature type="transmembrane region" description="Helical" evidence="2">
    <location>
        <begin position="9"/>
        <end position="28"/>
    </location>
</feature>
<dbReference type="Gene3D" id="3.40.50.720">
    <property type="entry name" value="NAD(P)-binding Rossmann-like Domain"/>
    <property type="match status" value="2"/>
</dbReference>
<dbReference type="SUPFAM" id="SSF51735">
    <property type="entry name" value="NAD(P)-binding Rossmann-fold domains"/>
    <property type="match status" value="2"/>
</dbReference>
<sequence length="626" mass="69146">MSVVLRKRLLLLILIDSVIVSFSIYMSHFFLNPYVTVFDLLMFVSALTLLITHHLLSGAFGMYKRKWRYASMEELVGIIVIVSLSILSVTAVQLLAFGVINERALTITWMLHIILLGGVRFAWRYYKTYGLTLNPKGKKAKLVKNNPNMKSTLIVGAGSAGRMLARQIKDSTDVNSNVIGFVDDDFTMHHLTISGLPVLGSTKNIEDIANKYSINHIVIAMPSIERSRVKMIIQDAQKIVKNVQTLPMIEDIALGNVSVSQIRDVSIEDLLGREPVELNIGSISSEINGKTVLVTGAGGSIGSEICRQILKFGPEKLVLLGHGENSIYTIHMELKQLDIKTELFTVIADVQDRDRIFEVVDEYQPSYIYHAAAHKHVPLMEANPKEAVKNNVIGTKNVAEAADVIGVANFVLISSDKAVNPTNVMGATKRVAEMVVQSLSKTSQTKFVAVRFGNVLGSRGSVIPLFKNQIAAGGPVTVTHPDMTRYFMTIPEASRLVMQAGALARGGEIFVLDMGEPVKIVDLAKNLISLSGFTEEEIPVKFAGIRPGEKMYEELLGEGEVHSEQVYPKIYIGKNNEVPVHELLNFINYELENLSDEDVKNSVFKLIDNKVAVSNVNEIDAKERIL</sequence>
<evidence type="ECO:0000256" key="1">
    <source>
        <dbReference type="ARBA" id="ARBA00007430"/>
    </source>
</evidence>
<dbReference type="PANTHER" id="PTHR43318">
    <property type="entry name" value="UDP-N-ACETYLGLUCOSAMINE 4,6-DEHYDRATASE"/>
    <property type="match status" value="1"/>
</dbReference>
<name>A0ABW2EN21_9BACI</name>
<comment type="similarity">
    <text evidence="1">Belongs to the polysaccharide synthase family.</text>
</comment>
<dbReference type="RefSeq" id="WP_204711834.1">
    <property type="nucleotide sequence ID" value="NZ_JBHSZV010000026.1"/>
</dbReference>
<evidence type="ECO:0000259" key="3">
    <source>
        <dbReference type="Pfam" id="PF02719"/>
    </source>
</evidence>
<dbReference type="Pfam" id="PF13727">
    <property type="entry name" value="CoA_binding_3"/>
    <property type="match status" value="1"/>
</dbReference>
<gene>
    <name evidence="4" type="ORF">ACFQIC_10695</name>
</gene>
<dbReference type="CDD" id="cd05237">
    <property type="entry name" value="UDP_invert_4-6DH_SDR_e"/>
    <property type="match status" value="1"/>
</dbReference>
<evidence type="ECO:0000313" key="4">
    <source>
        <dbReference type="EMBL" id="MFC7062326.1"/>
    </source>
</evidence>
<proteinExistence type="inferred from homology"/>
<dbReference type="Proteomes" id="UP001596410">
    <property type="component" value="Unassembled WGS sequence"/>
</dbReference>
<organism evidence="4 5">
    <name type="scientific">Halobacillus seohaensis</name>
    <dbReference type="NCBI Taxonomy" id="447421"/>
    <lineage>
        <taxon>Bacteria</taxon>
        <taxon>Bacillati</taxon>
        <taxon>Bacillota</taxon>
        <taxon>Bacilli</taxon>
        <taxon>Bacillales</taxon>
        <taxon>Bacillaceae</taxon>
        <taxon>Halobacillus</taxon>
    </lineage>
</organism>
<reference evidence="5" key="1">
    <citation type="journal article" date="2019" name="Int. J. Syst. Evol. Microbiol.">
        <title>The Global Catalogue of Microorganisms (GCM) 10K type strain sequencing project: providing services to taxonomists for standard genome sequencing and annotation.</title>
        <authorList>
            <consortium name="The Broad Institute Genomics Platform"/>
            <consortium name="The Broad Institute Genome Sequencing Center for Infectious Disease"/>
            <person name="Wu L."/>
            <person name="Ma J."/>
        </authorList>
    </citation>
    <scope>NUCLEOTIDE SEQUENCE [LARGE SCALE GENOMIC DNA]</scope>
    <source>
        <strain evidence="5">CGMCC 4.1621</strain>
    </source>
</reference>
<evidence type="ECO:0000313" key="5">
    <source>
        <dbReference type="Proteomes" id="UP001596410"/>
    </source>
</evidence>
<protein>
    <submittedName>
        <fullName evidence="4">Polysaccharide biosynthesis protein</fullName>
    </submittedName>
</protein>
<feature type="transmembrane region" description="Helical" evidence="2">
    <location>
        <begin position="75"/>
        <end position="100"/>
    </location>
</feature>
<dbReference type="InterPro" id="IPR003869">
    <property type="entry name" value="Polysac_CapD-like"/>
</dbReference>